<evidence type="ECO:0000313" key="4">
    <source>
        <dbReference type="Proteomes" id="UP000502996"/>
    </source>
</evidence>
<accession>A0A6G6W8L8</accession>
<keyword evidence="4" id="KW-1185">Reference proteome</keyword>
<dbReference type="AlphaFoldDB" id="A0A6G6W8L8"/>
<proteinExistence type="inferred from homology"/>
<evidence type="ECO:0000313" key="3">
    <source>
        <dbReference type="EMBL" id="QIG41497.1"/>
    </source>
</evidence>
<organism evidence="3 4">
    <name type="scientific">Nocardioides anomalus</name>
    <dbReference type="NCBI Taxonomy" id="2712223"/>
    <lineage>
        <taxon>Bacteria</taxon>
        <taxon>Bacillati</taxon>
        <taxon>Actinomycetota</taxon>
        <taxon>Actinomycetes</taxon>
        <taxon>Propionibacteriales</taxon>
        <taxon>Nocardioidaceae</taxon>
        <taxon>Nocardioides</taxon>
    </lineage>
</organism>
<dbReference type="Pfam" id="PF02583">
    <property type="entry name" value="Trns_repr_metal"/>
    <property type="match status" value="1"/>
</dbReference>
<dbReference type="KEGG" id="nano:G5V58_00780"/>
<evidence type="ECO:0000256" key="2">
    <source>
        <dbReference type="ARBA" id="ARBA00023008"/>
    </source>
</evidence>
<dbReference type="GO" id="GO:0003677">
    <property type="term" value="F:DNA binding"/>
    <property type="evidence" value="ECO:0007669"/>
    <property type="project" value="InterPro"/>
</dbReference>
<dbReference type="Gene3D" id="1.20.58.1000">
    <property type="entry name" value="Metal-sensitive repressor, helix protomer"/>
    <property type="match status" value="1"/>
</dbReference>
<dbReference type="GO" id="GO:0046872">
    <property type="term" value="F:metal ion binding"/>
    <property type="evidence" value="ECO:0007669"/>
    <property type="project" value="InterPro"/>
</dbReference>
<sequence length="89" mass="9731">MTQAPSTSTGSTQVVNRIKRAQGQLSGVLRMLEEGRDLQEIVNQLKAVSRALDRAGFAIIAAELRESARQGAVSDEDLDQLERFFLSLA</sequence>
<dbReference type="GO" id="GO:0045892">
    <property type="term" value="P:negative regulation of DNA-templated transcription"/>
    <property type="evidence" value="ECO:0007669"/>
    <property type="project" value="UniProtKB-ARBA"/>
</dbReference>
<protein>
    <submittedName>
        <fullName evidence="3">Metal-sensitive transcriptional regulator</fullName>
    </submittedName>
</protein>
<name>A0A6G6W8L8_9ACTN</name>
<dbReference type="InterPro" id="IPR038390">
    <property type="entry name" value="Metal_Tscrpt_repr_sf"/>
</dbReference>
<dbReference type="PANTHER" id="PTHR33677:SF5">
    <property type="entry name" value="TRANSCRIPTIONAL REPRESSOR FRMR"/>
    <property type="match status" value="1"/>
</dbReference>
<dbReference type="RefSeq" id="WP_165227894.1">
    <property type="nucleotide sequence ID" value="NZ_CP049257.1"/>
</dbReference>
<dbReference type="Proteomes" id="UP000502996">
    <property type="component" value="Chromosome"/>
</dbReference>
<gene>
    <name evidence="3" type="ORF">G5V58_00780</name>
</gene>
<dbReference type="CDD" id="cd10148">
    <property type="entry name" value="CsoR-like_DUF156"/>
    <property type="match status" value="1"/>
</dbReference>
<dbReference type="PANTHER" id="PTHR33677">
    <property type="entry name" value="TRANSCRIPTIONAL REPRESSOR FRMR-RELATED"/>
    <property type="match status" value="1"/>
</dbReference>
<dbReference type="InterPro" id="IPR003735">
    <property type="entry name" value="Metal_Tscrpt_repr"/>
</dbReference>
<comment type="similarity">
    <text evidence="1">Belongs to the CsoR family.</text>
</comment>
<evidence type="ECO:0000256" key="1">
    <source>
        <dbReference type="ARBA" id="ARBA00005428"/>
    </source>
</evidence>
<keyword evidence="2" id="KW-0186">Copper</keyword>
<reference evidence="3 4" key="1">
    <citation type="submission" date="2020-02" db="EMBL/GenBank/DDBJ databases">
        <title>Full genome sequence of Nocardioides sp. R-3366.</title>
        <authorList>
            <person name="Im W.-T."/>
        </authorList>
    </citation>
    <scope>NUCLEOTIDE SEQUENCE [LARGE SCALE GENOMIC DNA]</scope>
    <source>
        <strain evidence="3 4">R-3366</strain>
    </source>
</reference>
<dbReference type="EMBL" id="CP049257">
    <property type="protein sequence ID" value="QIG41497.1"/>
    <property type="molecule type" value="Genomic_DNA"/>
</dbReference>